<dbReference type="AlphaFoldDB" id="A0A8J5JCS1"/>
<accession>A0A8J5JCS1</accession>
<reference evidence="2" key="1">
    <citation type="journal article" date="2021" name="Sci. Adv.">
        <title>The American lobster genome reveals insights on longevity, neural, and immune adaptations.</title>
        <authorList>
            <person name="Polinski J.M."/>
            <person name="Zimin A.V."/>
            <person name="Clark K.F."/>
            <person name="Kohn A.B."/>
            <person name="Sadowski N."/>
            <person name="Timp W."/>
            <person name="Ptitsyn A."/>
            <person name="Khanna P."/>
            <person name="Romanova D.Y."/>
            <person name="Williams P."/>
            <person name="Greenwood S.J."/>
            <person name="Moroz L.L."/>
            <person name="Walt D.R."/>
            <person name="Bodnar A.G."/>
        </authorList>
    </citation>
    <scope>NUCLEOTIDE SEQUENCE</scope>
    <source>
        <strain evidence="2">GMGI-L3</strain>
    </source>
</reference>
<proteinExistence type="predicted"/>
<dbReference type="EMBL" id="JAHLQT010044465">
    <property type="protein sequence ID" value="KAG7154376.1"/>
    <property type="molecule type" value="Genomic_DNA"/>
</dbReference>
<evidence type="ECO:0000313" key="2">
    <source>
        <dbReference type="EMBL" id="KAG7154376.1"/>
    </source>
</evidence>
<organism evidence="2 3">
    <name type="scientific">Homarus americanus</name>
    <name type="common">American lobster</name>
    <dbReference type="NCBI Taxonomy" id="6706"/>
    <lineage>
        <taxon>Eukaryota</taxon>
        <taxon>Metazoa</taxon>
        <taxon>Ecdysozoa</taxon>
        <taxon>Arthropoda</taxon>
        <taxon>Crustacea</taxon>
        <taxon>Multicrustacea</taxon>
        <taxon>Malacostraca</taxon>
        <taxon>Eumalacostraca</taxon>
        <taxon>Eucarida</taxon>
        <taxon>Decapoda</taxon>
        <taxon>Pleocyemata</taxon>
        <taxon>Astacidea</taxon>
        <taxon>Nephropoidea</taxon>
        <taxon>Nephropidae</taxon>
        <taxon>Homarus</taxon>
    </lineage>
</organism>
<name>A0A8J5JCS1_HOMAM</name>
<feature type="region of interest" description="Disordered" evidence="1">
    <location>
        <begin position="266"/>
        <end position="287"/>
    </location>
</feature>
<evidence type="ECO:0000256" key="1">
    <source>
        <dbReference type="SAM" id="MobiDB-lite"/>
    </source>
</evidence>
<feature type="compositionally biased region" description="Polar residues" evidence="1">
    <location>
        <begin position="51"/>
        <end position="79"/>
    </location>
</feature>
<keyword evidence="3" id="KW-1185">Reference proteome</keyword>
<comment type="caution">
    <text evidence="2">The sequence shown here is derived from an EMBL/GenBank/DDBJ whole genome shotgun (WGS) entry which is preliminary data.</text>
</comment>
<sequence>MFQAEVIIAASPKMDTTCVPPPAPWGSAPPTEKTMHQVQESHQPSIVAHPPQSSRQTTYVQHSQLPHASNVPHSQQSPIIVQPPYSGHAVHTPHSVSVSQSSHLSHAGQTHHCVHTSHAPHGSHAPHSTHVPHTPHSVHFSDLSYSRTGSSHPSHLHSVSTPLHGQVLHTAVSVPQSSPSIHHGARTTQATHPSLLSHFKHSGHPGRPVHHSHATHSPREVSQIYCHSGHVMSTQPCPSHTLPSTSPTRATHTMHATQLIHHVHHDPPIQPTHAVHSVPSLQTSPSRYQGQSEHHVMHTSHPIYSVEGTQHLPRGQTTQGTHHERASHSHYSGHPSHATQASQCASPAQAAQSARMVQHSQPTVWRHSWTEGEAKEQRVWMKHESGEVPGVEREDRGAPGQCSHEGVSAGILRHVWEAQSEGRSEDNLTTGELTSLLKRFERRTPSEQSLLVAERDEDTLI</sequence>
<feature type="compositionally biased region" description="Low complexity" evidence="1">
    <location>
        <begin position="90"/>
        <end position="106"/>
    </location>
</feature>
<dbReference type="Proteomes" id="UP000747542">
    <property type="component" value="Unassembled WGS sequence"/>
</dbReference>
<feature type="region of interest" description="Disordered" evidence="1">
    <location>
        <begin position="18"/>
        <end position="159"/>
    </location>
</feature>
<feature type="compositionally biased region" description="Low complexity" evidence="1">
    <location>
        <begin position="116"/>
        <end position="138"/>
    </location>
</feature>
<feature type="compositionally biased region" description="Low complexity" evidence="1">
    <location>
        <begin position="338"/>
        <end position="354"/>
    </location>
</feature>
<evidence type="ECO:0000313" key="3">
    <source>
        <dbReference type="Proteomes" id="UP000747542"/>
    </source>
</evidence>
<gene>
    <name evidence="2" type="ORF">Hamer_G017580</name>
</gene>
<feature type="region of interest" description="Disordered" evidence="1">
    <location>
        <begin position="311"/>
        <end position="365"/>
    </location>
</feature>
<feature type="compositionally biased region" description="Polar residues" evidence="1">
    <location>
        <begin position="143"/>
        <end position="159"/>
    </location>
</feature>
<protein>
    <submittedName>
        <fullName evidence="2">Uncharacterized protein</fullName>
    </submittedName>
</protein>